<organism evidence="2 3">
    <name type="scientific">Mesobacillus selenatarsenatis (strain DSM 18680 / JCM 14380 / FERM P-15431 / SF-1)</name>
    <dbReference type="NCBI Taxonomy" id="1321606"/>
    <lineage>
        <taxon>Bacteria</taxon>
        <taxon>Bacillati</taxon>
        <taxon>Bacillota</taxon>
        <taxon>Bacilli</taxon>
        <taxon>Bacillales</taxon>
        <taxon>Bacillaceae</taxon>
        <taxon>Mesobacillus</taxon>
    </lineage>
</organism>
<evidence type="ECO:0000313" key="3">
    <source>
        <dbReference type="Proteomes" id="UP000031014"/>
    </source>
</evidence>
<feature type="transmembrane region" description="Helical" evidence="1">
    <location>
        <begin position="35"/>
        <end position="57"/>
    </location>
</feature>
<accession>A0A0A8X387</accession>
<reference evidence="2 3" key="1">
    <citation type="submission" date="2013-06" db="EMBL/GenBank/DDBJ databases">
        <title>Whole genome shotgun sequence of Bacillus selenatarsenatis SF-1.</title>
        <authorList>
            <person name="Kuroda M."/>
            <person name="Sei K."/>
            <person name="Yamashita M."/>
            <person name="Ike M."/>
        </authorList>
    </citation>
    <scope>NUCLEOTIDE SEQUENCE [LARGE SCALE GENOMIC DNA]</scope>
    <source>
        <strain evidence="2 3">SF-1</strain>
    </source>
</reference>
<feature type="transmembrane region" description="Helical" evidence="1">
    <location>
        <begin position="6"/>
        <end position="23"/>
    </location>
</feature>
<dbReference type="AlphaFoldDB" id="A0A0A8X387"/>
<evidence type="ECO:0000313" key="2">
    <source>
        <dbReference type="EMBL" id="GAM14410.1"/>
    </source>
</evidence>
<name>A0A0A8X387_MESS1</name>
<keyword evidence="1" id="KW-0472">Membrane</keyword>
<dbReference type="Proteomes" id="UP000031014">
    <property type="component" value="Unassembled WGS sequence"/>
</dbReference>
<proteinExistence type="predicted"/>
<dbReference type="EMBL" id="BASE01000055">
    <property type="protein sequence ID" value="GAM14410.1"/>
    <property type="molecule type" value="Genomic_DNA"/>
</dbReference>
<gene>
    <name evidence="2" type="ORF">SAMD00020551_2560</name>
</gene>
<evidence type="ECO:0000256" key="1">
    <source>
        <dbReference type="SAM" id="Phobius"/>
    </source>
</evidence>
<keyword evidence="1" id="KW-0812">Transmembrane</keyword>
<keyword evidence="3" id="KW-1185">Reference proteome</keyword>
<sequence>MLQSIALYLSLVMAILLFSIAYIEAIKIANTEGKVHGGTLILSSVCALLFSRFTYLFI</sequence>
<keyword evidence="1" id="KW-1133">Transmembrane helix</keyword>
<comment type="caution">
    <text evidence="2">The sequence shown here is derived from an EMBL/GenBank/DDBJ whole genome shotgun (WGS) entry which is preliminary data.</text>
</comment>
<protein>
    <submittedName>
        <fullName evidence="2">Uncharacterized protein</fullName>
    </submittedName>
</protein>